<evidence type="ECO:0000313" key="2">
    <source>
        <dbReference type="EMBL" id="KAK7686520.1"/>
    </source>
</evidence>
<dbReference type="AlphaFoldDB" id="A0AAW0FZ84"/>
<sequence>MKLTAAALTVILAQATSIVAHGGVTSWTAESTTYQGWQPYLSATGQDTVGRPYPSYDPILDAVDPTIHCNNNGANGPIPESITIAAGQPITAHWYGKFEKYIVTITQIHIGRNGLMLRVR</sequence>
<feature type="signal peptide" evidence="1">
    <location>
        <begin position="1"/>
        <end position="15"/>
    </location>
</feature>
<protein>
    <submittedName>
        <fullName evidence="2">Uncharacterized protein</fullName>
    </submittedName>
</protein>
<evidence type="ECO:0000256" key="1">
    <source>
        <dbReference type="SAM" id="SignalP"/>
    </source>
</evidence>
<name>A0AAW0FZ84_9APHY</name>
<proteinExistence type="predicted"/>
<evidence type="ECO:0000313" key="3">
    <source>
        <dbReference type="Proteomes" id="UP001385951"/>
    </source>
</evidence>
<dbReference type="EMBL" id="JASBNA010000016">
    <property type="protein sequence ID" value="KAK7686520.1"/>
    <property type="molecule type" value="Genomic_DNA"/>
</dbReference>
<gene>
    <name evidence="2" type="ORF">QCA50_010118</name>
</gene>
<dbReference type="Gene3D" id="2.70.50.70">
    <property type="match status" value="1"/>
</dbReference>
<keyword evidence="1" id="KW-0732">Signal</keyword>
<dbReference type="Proteomes" id="UP001385951">
    <property type="component" value="Unassembled WGS sequence"/>
</dbReference>
<organism evidence="2 3">
    <name type="scientific">Cerrena zonata</name>
    <dbReference type="NCBI Taxonomy" id="2478898"/>
    <lineage>
        <taxon>Eukaryota</taxon>
        <taxon>Fungi</taxon>
        <taxon>Dikarya</taxon>
        <taxon>Basidiomycota</taxon>
        <taxon>Agaricomycotina</taxon>
        <taxon>Agaricomycetes</taxon>
        <taxon>Polyporales</taxon>
        <taxon>Cerrenaceae</taxon>
        <taxon>Cerrena</taxon>
    </lineage>
</organism>
<reference evidence="2 3" key="1">
    <citation type="submission" date="2022-09" db="EMBL/GenBank/DDBJ databases">
        <authorList>
            <person name="Palmer J.M."/>
        </authorList>
    </citation>
    <scope>NUCLEOTIDE SEQUENCE [LARGE SCALE GENOMIC DNA]</scope>
    <source>
        <strain evidence="2 3">DSM 7382</strain>
    </source>
</reference>
<keyword evidence="3" id="KW-1185">Reference proteome</keyword>
<comment type="caution">
    <text evidence="2">The sequence shown here is derived from an EMBL/GenBank/DDBJ whole genome shotgun (WGS) entry which is preliminary data.</text>
</comment>
<accession>A0AAW0FZ84</accession>
<feature type="chain" id="PRO_5044012996" evidence="1">
    <location>
        <begin position="16"/>
        <end position="120"/>
    </location>
</feature>